<dbReference type="PANTHER" id="PTHR38462">
    <property type="entry name" value="EXONUCLEASE-LIKE PROTEIN"/>
    <property type="match status" value="1"/>
</dbReference>
<reference evidence="2 3" key="1">
    <citation type="submission" date="2012-01" db="EMBL/GenBank/DDBJ databases">
        <title>The Genome Sequence of Helcococcus kunzii ATCC 51366.</title>
        <authorList>
            <consortium name="The Broad Institute Genome Sequencing Platform"/>
            <person name="Earl A."/>
            <person name="Ward D."/>
            <person name="Feldgarden M."/>
            <person name="Gevers D."/>
            <person name="Huys G."/>
            <person name="Young S.K."/>
            <person name="Zeng Q."/>
            <person name="Gargeya S."/>
            <person name="Fitzgerald M."/>
            <person name="Haas B."/>
            <person name="Abouelleil A."/>
            <person name="Alvarado L."/>
            <person name="Arachchi H.M."/>
            <person name="Berlin A."/>
            <person name="Chapman S.B."/>
            <person name="Gearin G."/>
            <person name="Goldberg J."/>
            <person name="Griggs A."/>
            <person name="Gujja S."/>
            <person name="Hansen M."/>
            <person name="Heiman D."/>
            <person name="Howarth C."/>
            <person name="Larimer J."/>
            <person name="Lui A."/>
            <person name="MacDonald P.J.P."/>
            <person name="McCowen C."/>
            <person name="Montmayeur A."/>
            <person name="Murphy C."/>
            <person name="Neiman D."/>
            <person name="Pearson M."/>
            <person name="Priest M."/>
            <person name="Roberts A."/>
            <person name="Saif S."/>
            <person name="Shea T."/>
            <person name="Sisk P."/>
            <person name="Stolte C."/>
            <person name="Sykes S."/>
            <person name="Wortman J."/>
            <person name="Nusbaum C."/>
            <person name="Birren B."/>
        </authorList>
    </citation>
    <scope>NUCLEOTIDE SEQUENCE [LARGE SCALE GENOMIC DNA]</scope>
    <source>
        <strain evidence="2 3">ATCC 51366</strain>
    </source>
</reference>
<dbReference type="InterPro" id="IPR036397">
    <property type="entry name" value="RNaseH_sf"/>
</dbReference>
<dbReference type="eggNOG" id="COG3359">
    <property type="taxonomic scope" value="Bacteria"/>
</dbReference>
<dbReference type="SUPFAM" id="SSF53098">
    <property type="entry name" value="Ribonuclease H-like"/>
    <property type="match status" value="1"/>
</dbReference>
<dbReference type="OrthoDB" id="9790530at2"/>
<dbReference type="GeneID" id="96998478"/>
<dbReference type="HOGENOM" id="CLU_047529_1_0_9"/>
<gene>
    <name evidence="2" type="ORF">HMPREF9709_00461</name>
</gene>
<dbReference type="Gene3D" id="3.30.420.10">
    <property type="entry name" value="Ribonuclease H-like superfamily/Ribonuclease H"/>
    <property type="match status" value="1"/>
</dbReference>
<proteinExistence type="predicted"/>
<evidence type="ECO:0000313" key="3">
    <source>
        <dbReference type="Proteomes" id="UP000004191"/>
    </source>
</evidence>
<evidence type="ECO:0000259" key="1">
    <source>
        <dbReference type="Pfam" id="PF13482"/>
    </source>
</evidence>
<dbReference type="AlphaFoldDB" id="H3NMA0"/>
<dbReference type="EMBL" id="AGEI01000012">
    <property type="protein sequence ID" value="EHR35509.1"/>
    <property type="molecule type" value="Genomic_DNA"/>
</dbReference>
<dbReference type="RefSeq" id="WP_005397577.1">
    <property type="nucleotide sequence ID" value="NZ_JH601088.1"/>
</dbReference>
<organism evidence="2 3">
    <name type="scientific">Helcococcus kunzii ATCC 51366</name>
    <dbReference type="NCBI Taxonomy" id="883114"/>
    <lineage>
        <taxon>Bacteria</taxon>
        <taxon>Bacillati</taxon>
        <taxon>Bacillota</taxon>
        <taxon>Tissierellia</taxon>
        <taxon>Tissierellales</taxon>
        <taxon>Peptoniphilaceae</taxon>
        <taxon>Helcococcus</taxon>
    </lineage>
</organism>
<dbReference type="Pfam" id="PF13482">
    <property type="entry name" value="RNase_H_2"/>
    <property type="match status" value="1"/>
</dbReference>
<dbReference type="PANTHER" id="PTHR38462:SF1">
    <property type="entry name" value="YPRB RIBONUCLEASE H-LIKE DOMAIN-CONTAINING PROTEIN"/>
    <property type="match status" value="1"/>
</dbReference>
<dbReference type="InterPro" id="IPR038720">
    <property type="entry name" value="YprB_RNase_H-like_dom"/>
</dbReference>
<dbReference type="STRING" id="883114.HMPREF9709_00461"/>
<accession>H3NMA0</accession>
<dbReference type="Proteomes" id="UP000004191">
    <property type="component" value="Unassembled WGS sequence"/>
</dbReference>
<sequence length="304" mass="36140">MYTLENSIKTKYLKENSIVLDIETTGVSRIHSKVVVVGLLDHLGNFTQFAIKDESEEMTLLEEIIPYLNNKHIITFNGQNFDIPFLKDRYKHYGMEAFSEQSQFDIYRFLISNRLITDFENFALQDIEKINNLERNENFEIKDDILLYNKISDMDISKIMIHNKYDVINTESILSIVKEINNRKKFEILFKDHIHTAKIEHIDLDKNILQIKSTLKNVDIPYRFEDGTYFLDWSKNTLTIRLKVIEGYLDDKNIGYAHILNKDVYFLDESTFNLPKNIVPIFCKRYYLENIKNIVIDIFDRYMN</sequence>
<feature type="domain" description="YprB ribonuclease H-like" evidence="1">
    <location>
        <begin position="20"/>
        <end position="174"/>
    </location>
</feature>
<comment type="caution">
    <text evidence="2">The sequence shown here is derived from an EMBL/GenBank/DDBJ whole genome shotgun (WGS) entry which is preliminary data.</text>
</comment>
<dbReference type="GO" id="GO:0003676">
    <property type="term" value="F:nucleic acid binding"/>
    <property type="evidence" value="ECO:0007669"/>
    <property type="project" value="InterPro"/>
</dbReference>
<evidence type="ECO:0000313" key="2">
    <source>
        <dbReference type="EMBL" id="EHR35509.1"/>
    </source>
</evidence>
<keyword evidence="3" id="KW-1185">Reference proteome</keyword>
<dbReference type="InterPro" id="IPR012337">
    <property type="entry name" value="RNaseH-like_sf"/>
</dbReference>
<name>H3NMA0_9FIRM</name>
<protein>
    <recommendedName>
        <fullName evidence="1">YprB ribonuclease H-like domain-containing protein</fullName>
    </recommendedName>
</protein>